<evidence type="ECO:0000256" key="1">
    <source>
        <dbReference type="SAM" id="MobiDB-lite"/>
    </source>
</evidence>
<evidence type="ECO:0000313" key="2">
    <source>
        <dbReference type="EMBL" id="CEF54721.1"/>
    </source>
</evidence>
<gene>
    <name evidence="2" type="ORF">AGA_943</name>
</gene>
<organism evidence="2 3">
    <name type="scientific">Acetobacter ghanensis</name>
    <dbReference type="NCBI Taxonomy" id="431306"/>
    <lineage>
        <taxon>Bacteria</taxon>
        <taxon>Pseudomonadati</taxon>
        <taxon>Pseudomonadota</taxon>
        <taxon>Alphaproteobacteria</taxon>
        <taxon>Acetobacterales</taxon>
        <taxon>Acetobacteraceae</taxon>
        <taxon>Acetobacter</taxon>
    </lineage>
</organism>
<dbReference type="PATRIC" id="fig|431306.5.peg.947"/>
<reference evidence="3" key="1">
    <citation type="submission" date="2014-09" db="EMBL/GenBank/DDBJ databases">
        <authorList>
            <person name="Illeghems K.G."/>
        </authorList>
    </citation>
    <scope>NUCLEOTIDE SEQUENCE [LARGE SCALE GENOMIC DNA]</scope>
    <source>
        <strain evidence="3">LMG 23848T</strain>
    </source>
</reference>
<sequence length="94" mass="10449">MCRRGEVRKHSVMVGDKVLYYAAQLSHAQRFARARQAEGIAAYVVPDQAPRPTRKVRMNPLTGQPYKKPKSSTKTTERNAPAAAPTSVDERPEA</sequence>
<proteinExistence type="predicted"/>
<evidence type="ECO:0000313" key="3">
    <source>
        <dbReference type="Proteomes" id="UP000068250"/>
    </source>
</evidence>
<dbReference type="EMBL" id="LN609302">
    <property type="protein sequence ID" value="CEF54721.1"/>
    <property type="molecule type" value="Genomic_DNA"/>
</dbReference>
<protein>
    <submittedName>
        <fullName evidence="2">Uncharacterized protein</fullName>
    </submittedName>
</protein>
<name>A0A0U5F220_9PROT</name>
<dbReference type="AlphaFoldDB" id="A0A0U5F220"/>
<feature type="region of interest" description="Disordered" evidence="1">
    <location>
        <begin position="47"/>
        <end position="94"/>
    </location>
</feature>
<dbReference type="Proteomes" id="UP000068250">
    <property type="component" value="Chromosome I"/>
</dbReference>
<accession>A0A0U5F220</accession>